<protein>
    <submittedName>
        <fullName evidence="1">Uncharacterized protein</fullName>
    </submittedName>
</protein>
<sequence length="142" mass="16011">MQAVLTLLDKAQTTSPPFQVPDTSEQSVIDKHLTMTLQQHVLELGKQHENYESWNCKRNADKKHFVLPLPAYNVMSAHLHPANELAMQECILLPVLAPSGLGNKFHLLNLSEEDYPVLSTEYPSIPDGLKLYGQHVENEIEV</sequence>
<organism evidence="1 2">
    <name type="scientific">Ficus carica</name>
    <name type="common">Common fig</name>
    <dbReference type="NCBI Taxonomy" id="3494"/>
    <lineage>
        <taxon>Eukaryota</taxon>
        <taxon>Viridiplantae</taxon>
        <taxon>Streptophyta</taxon>
        <taxon>Embryophyta</taxon>
        <taxon>Tracheophyta</taxon>
        <taxon>Spermatophyta</taxon>
        <taxon>Magnoliopsida</taxon>
        <taxon>eudicotyledons</taxon>
        <taxon>Gunneridae</taxon>
        <taxon>Pentapetalae</taxon>
        <taxon>rosids</taxon>
        <taxon>fabids</taxon>
        <taxon>Rosales</taxon>
        <taxon>Moraceae</taxon>
        <taxon>Ficeae</taxon>
        <taxon>Ficus</taxon>
    </lineage>
</organism>
<proteinExistence type="predicted"/>
<dbReference type="SUPFAM" id="SSF51604">
    <property type="entry name" value="Enolase C-terminal domain-like"/>
    <property type="match status" value="1"/>
</dbReference>
<name>A0AA87ZXC7_FICCA</name>
<reference evidence="1" key="1">
    <citation type="submission" date="2023-07" db="EMBL/GenBank/DDBJ databases">
        <title>draft genome sequence of fig (Ficus carica).</title>
        <authorList>
            <person name="Takahashi T."/>
            <person name="Nishimura K."/>
        </authorList>
    </citation>
    <scope>NUCLEOTIDE SEQUENCE</scope>
</reference>
<dbReference type="Proteomes" id="UP001187192">
    <property type="component" value="Unassembled WGS sequence"/>
</dbReference>
<dbReference type="InterPro" id="IPR036849">
    <property type="entry name" value="Enolase-like_C_sf"/>
</dbReference>
<gene>
    <name evidence="1" type="ORF">TIFTF001_009979</name>
</gene>
<accession>A0AA87ZXC7</accession>
<dbReference type="AlphaFoldDB" id="A0AA87ZXC7"/>
<dbReference type="EMBL" id="BTGU01000011">
    <property type="protein sequence ID" value="GMN40755.1"/>
    <property type="molecule type" value="Genomic_DNA"/>
</dbReference>
<comment type="caution">
    <text evidence="1">The sequence shown here is derived from an EMBL/GenBank/DDBJ whole genome shotgun (WGS) entry which is preliminary data.</text>
</comment>
<evidence type="ECO:0000313" key="2">
    <source>
        <dbReference type="Proteomes" id="UP001187192"/>
    </source>
</evidence>
<evidence type="ECO:0000313" key="1">
    <source>
        <dbReference type="EMBL" id="GMN40755.1"/>
    </source>
</evidence>
<keyword evidence="2" id="KW-1185">Reference proteome</keyword>